<dbReference type="InterPro" id="IPR055259">
    <property type="entry name" value="YkvP/CgeB_Glyco_trans-like"/>
</dbReference>
<dbReference type="OrthoDB" id="9794513at2"/>
<name>A0A2W2DUC2_9ACTN</name>
<dbReference type="Gene3D" id="3.40.50.2000">
    <property type="entry name" value="Glycogen Phosphorylase B"/>
    <property type="match status" value="1"/>
</dbReference>
<evidence type="ECO:0000259" key="1">
    <source>
        <dbReference type="Pfam" id="PF13524"/>
    </source>
</evidence>
<gene>
    <name evidence="2" type="ORF">C1I95_19480</name>
</gene>
<dbReference type="EMBL" id="POTY01000124">
    <property type="protein sequence ID" value="PZG15516.1"/>
    <property type="molecule type" value="Genomic_DNA"/>
</dbReference>
<organism evidence="2 3">
    <name type="scientific">Micromonospora craterilacus</name>
    <dbReference type="NCBI Taxonomy" id="1655439"/>
    <lineage>
        <taxon>Bacteria</taxon>
        <taxon>Bacillati</taxon>
        <taxon>Actinomycetota</taxon>
        <taxon>Actinomycetes</taxon>
        <taxon>Micromonosporales</taxon>
        <taxon>Micromonosporaceae</taxon>
        <taxon>Micromonospora</taxon>
    </lineage>
</organism>
<reference evidence="2 3" key="1">
    <citation type="submission" date="2018-01" db="EMBL/GenBank/DDBJ databases">
        <title>Draft genome sequence of Jishengella sp. NA12.</title>
        <authorList>
            <person name="Sahin N."/>
            <person name="Ay H."/>
            <person name="Saygin H."/>
        </authorList>
    </citation>
    <scope>NUCLEOTIDE SEQUENCE [LARGE SCALE GENOMIC DNA]</scope>
    <source>
        <strain evidence="2 3">NA12</strain>
    </source>
</reference>
<comment type="caution">
    <text evidence="2">The sequence shown here is derived from an EMBL/GenBank/DDBJ whole genome shotgun (WGS) entry which is preliminary data.</text>
</comment>
<evidence type="ECO:0000313" key="3">
    <source>
        <dbReference type="Proteomes" id="UP000248924"/>
    </source>
</evidence>
<sequence>MNILLWHVHGSWTTSFVHGKHRYLVPATPERGPYGLGRARTYTWPDSAAEVSPEQLRGADVDVVILQRPEEVDLATEWLGRRPGRDVPAIYVEHNTPKDGNVPHSRHPMADRDDLLIAHVTAFNELFWDTGSTRTTVVDHGIVPPAVQYTGELDRLAVVINEPVRRWRVTGTDLLPRFAEIAPLDVFGLKVAGLAEQLGLPADRLTTHDDVPQHRMHAELARRRAYLHLCRWTSLGLSLIEAMAIGMPVVALATTEAVTAVPPGAGALSTRVDTLLEAAGRFVAEPERARRVGVEARAAARERYGLDRFLADWDRLLEEEVCG</sequence>
<evidence type="ECO:0000313" key="2">
    <source>
        <dbReference type="EMBL" id="PZG15516.1"/>
    </source>
</evidence>
<dbReference type="Proteomes" id="UP000248924">
    <property type="component" value="Unassembled WGS sequence"/>
</dbReference>
<dbReference type="RefSeq" id="WP_111215250.1">
    <property type="nucleotide sequence ID" value="NZ_POTY01000124.1"/>
</dbReference>
<dbReference type="Pfam" id="PF13524">
    <property type="entry name" value="Glyco_trans_1_2"/>
    <property type="match status" value="1"/>
</dbReference>
<keyword evidence="3" id="KW-1185">Reference proteome</keyword>
<keyword evidence="2" id="KW-0808">Transferase</keyword>
<dbReference type="SUPFAM" id="SSF53756">
    <property type="entry name" value="UDP-Glycosyltransferase/glycogen phosphorylase"/>
    <property type="match status" value="1"/>
</dbReference>
<proteinExistence type="predicted"/>
<accession>A0A2W2DUC2</accession>
<protein>
    <submittedName>
        <fullName evidence="2">Glycosyl transferase</fullName>
    </submittedName>
</protein>
<feature type="domain" description="Spore protein YkvP/CgeB glycosyl transferase-like" evidence="1">
    <location>
        <begin position="201"/>
        <end position="308"/>
    </location>
</feature>
<dbReference type="GO" id="GO:0016740">
    <property type="term" value="F:transferase activity"/>
    <property type="evidence" value="ECO:0007669"/>
    <property type="project" value="UniProtKB-KW"/>
</dbReference>
<dbReference type="AlphaFoldDB" id="A0A2W2DUC2"/>